<dbReference type="EMBL" id="JRHO01000002">
    <property type="protein sequence ID" value="KGK99741.1"/>
    <property type="molecule type" value="Genomic_DNA"/>
</dbReference>
<dbReference type="CDD" id="cd07812">
    <property type="entry name" value="SRPBCC"/>
    <property type="match status" value="1"/>
</dbReference>
<dbReference type="AlphaFoldDB" id="A0A099T696"/>
<evidence type="ECO:0000313" key="1">
    <source>
        <dbReference type="EMBL" id="KGK99741.1"/>
    </source>
</evidence>
<dbReference type="Proteomes" id="UP000029859">
    <property type="component" value="Unassembled WGS sequence"/>
</dbReference>
<dbReference type="InterPro" id="IPR023393">
    <property type="entry name" value="START-like_dom_sf"/>
</dbReference>
<dbReference type="Pfam" id="PF10604">
    <property type="entry name" value="Polyketide_cyc2"/>
    <property type="match status" value="1"/>
</dbReference>
<proteinExistence type="predicted"/>
<dbReference type="OrthoDB" id="302243at2157"/>
<comment type="caution">
    <text evidence="1">The sequence shown here is derived from an EMBL/GenBank/DDBJ whole genome shotgun (WGS) entry which is preliminary data.</text>
</comment>
<evidence type="ECO:0008006" key="3">
    <source>
        <dbReference type="Google" id="ProtNLM"/>
    </source>
</evidence>
<reference evidence="1 2" key="1">
    <citation type="submission" date="2014-09" db="EMBL/GenBank/DDBJ databases">
        <title>Draft genome sequence of an obligately methylotrophic methanogen, Methanococcoides methylutens, isolated from marine sediment.</title>
        <authorList>
            <person name="Guan Y."/>
            <person name="Ngugi D.K."/>
            <person name="Blom J."/>
            <person name="Ali S."/>
            <person name="Ferry J.G."/>
            <person name="Stingl U."/>
        </authorList>
    </citation>
    <scope>NUCLEOTIDE SEQUENCE [LARGE SCALE GENOMIC DNA]</scope>
    <source>
        <strain evidence="1 2">DSM 2657</strain>
    </source>
</reference>
<evidence type="ECO:0000313" key="2">
    <source>
        <dbReference type="Proteomes" id="UP000029859"/>
    </source>
</evidence>
<dbReference type="SUPFAM" id="SSF55961">
    <property type="entry name" value="Bet v1-like"/>
    <property type="match status" value="1"/>
</dbReference>
<name>A0A099T696_METMT</name>
<dbReference type="Gene3D" id="3.30.530.20">
    <property type="match status" value="1"/>
</dbReference>
<gene>
    <name evidence="1" type="ORF">LI82_00560</name>
</gene>
<organism evidence="1 2">
    <name type="scientific">Methanococcoides methylutens</name>
    <dbReference type="NCBI Taxonomy" id="2226"/>
    <lineage>
        <taxon>Archaea</taxon>
        <taxon>Methanobacteriati</taxon>
        <taxon>Methanobacteriota</taxon>
        <taxon>Stenosarchaea group</taxon>
        <taxon>Methanomicrobia</taxon>
        <taxon>Methanosarcinales</taxon>
        <taxon>Methanosarcinaceae</taxon>
        <taxon>Methanococcoides</taxon>
    </lineage>
</organism>
<dbReference type="InterPro" id="IPR019587">
    <property type="entry name" value="Polyketide_cyclase/dehydratase"/>
</dbReference>
<protein>
    <recommendedName>
        <fullName evidence="3">Polyketide cyclase</fullName>
    </recommendedName>
</protein>
<dbReference type="RefSeq" id="WP_048193020.1">
    <property type="nucleotide sequence ID" value="NZ_CAAGSM010000008.1"/>
</dbReference>
<accession>A0A099T696</accession>
<keyword evidence="2" id="KW-1185">Reference proteome</keyword>
<sequence length="153" mass="17769">MLTLKNSVTINQPPEVVFEWFTHFCENYTSWHQDHIIAKWIRGKDFEKGSILYAEEYLNGKLEKLSFEITRFTKGELIEYKLLFPHSIISPGGAFYVEPLGDNRCLFTATLSFRFGCLFSKIAKKRIASLRIHMKEEGENLKSILENSNINSL</sequence>